<name>A0A811RL08_9POAL</name>
<comment type="caution">
    <text evidence="1">The sequence shown here is derived from an EMBL/GenBank/DDBJ whole genome shotgun (WGS) entry which is preliminary data.</text>
</comment>
<protein>
    <submittedName>
        <fullName evidence="1">Uncharacterized protein</fullName>
    </submittedName>
</protein>
<organism evidence="1 2">
    <name type="scientific">Miscanthus lutarioriparius</name>
    <dbReference type="NCBI Taxonomy" id="422564"/>
    <lineage>
        <taxon>Eukaryota</taxon>
        <taxon>Viridiplantae</taxon>
        <taxon>Streptophyta</taxon>
        <taxon>Embryophyta</taxon>
        <taxon>Tracheophyta</taxon>
        <taxon>Spermatophyta</taxon>
        <taxon>Magnoliopsida</taxon>
        <taxon>Liliopsida</taxon>
        <taxon>Poales</taxon>
        <taxon>Poaceae</taxon>
        <taxon>PACMAD clade</taxon>
        <taxon>Panicoideae</taxon>
        <taxon>Andropogonodae</taxon>
        <taxon>Andropogoneae</taxon>
        <taxon>Saccharinae</taxon>
        <taxon>Miscanthus</taxon>
    </lineage>
</organism>
<evidence type="ECO:0000313" key="2">
    <source>
        <dbReference type="Proteomes" id="UP000604825"/>
    </source>
</evidence>
<reference evidence="1" key="1">
    <citation type="submission" date="2020-10" db="EMBL/GenBank/DDBJ databases">
        <authorList>
            <person name="Han B."/>
            <person name="Lu T."/>
            <person name="Zhao Q."/>
            <person name="Huang X."/>
            <person name="Zhao Y."/>
        </authorList>
    </citation>
    <scope>NUCLEOTIDE SEQUENCE</scope>
</reference>
<dbReference type="EMBL" id="CAJGYO010000015">
    <property type="protein sequence ID" value="CAD6270715.1"/>
    <property type="molecule type" value="Genomic_DNA"/>
</dbReference>
<evidence type="ECO:0000313" key="1">
    <source>
        <dbReference type="EMBL" id="CAD6270715.1"/>
    </source>
</evidence>
<accession>A0A811RL08</accession>
<dbReference type="Proteomes" id="UP000604825">
    <property type="component" value="Unassembled WGS sequence"/>
</dbReference>
<keyword evidence="2" id="KW-1185">Reference proteome</keyword>
<dbReference type="AlphaFoldDB" id="A0A811RL08"/>
<sequence>MSVIDASRFLSIRDVLGEGMNIHEDEHARGGIEEGGSQLTHPSSLNIDAAEEQDQLLHPEVDSDVHPFDGIVHGTEEEQYKDPARRAVAQTVFFVHIKSLFQVIDSYMQ</sequence>
<proteinExistence type="predicted"/>
<gene>
    <name evidence="1" type="ORF">NCGR_LOCUS54007</name>
</gene>